<dbReference type="EMBL" id="KZ995466">
    <property type="protein sequence ID" value="RKO90606.1"/>
    <property type="molecule type" value="Genomic_DNA"/>
</dbReference>
<protein>
    <submittedName>
        <fullName evidence="3">Uncharacterized protein</fullName>
    </submittedName>
</protein>
<sequence>PTNAKKITKQRTAKKIKEPKKPPKPRGRPRGSGKNLYAVQVPSPLSDTGNLEHVLGNSDQVEVTESSAVSDNTGVVDDVSVVVGDEAPDVAEQAPAPMADGAAIAQQRVKDRAIAQGRSDLVPFVERYKVPVGLTNNEINLLLSAMSEVVNEALEKKERWKQEMRDAVWKWIGELASNWKDVCSFEISVFIDKHVMLKMLKMLKILLFLDKYNFEDVEDVEDVKMLKMLKILLFLDKQNVEDVEDSVISR</sequence>
<dbReference type="AlphaFoldDB" id="A0A4P9WJ33"/>
<evidence type="ECO:0000256" key="2">
    <source>
        <dbReference type="SAM" id="MobiDB-lite"/>
    </source>
</evidence>
<reference evidence="4" key="1">
    <citation type="journal article" date="2018" name="Nat. Microbiol.">
        <title>Leveraging single-cell genomics to expand the fungal tree of life.</title>
        <authorList>
            <person name="Ahrendt S.R."/>
            <person name="Quandt C.A."/>
            <person name="Ciobanu D."/>
            <person name="Clum A."/>
            <person name="Salamov A."/>
            <person name="Andreopoulos B."/>
            <person name="Cheng J.F."/>
            <person name="Woyke T."/>
            <person name="Pelin A."/>
            <person name="Henrissat B."/>
            <person name="Reynolds N.K."/>
            <person name="Benny G.L."/>
            <person name="Smith M.E."/>
            <person name="James T.Y."/>
            <person name="Grigoriev I.V."/>
        </authorList>
    </citation>
    <scope>NUCLEOTIDE SEQUENCE [LARGE SCALE GENOMIC DNA]</scope>
</reference>
<dbReference type="Proteomes" id="UP000269721">
    <property type="component" value="Unassembled WGS sequence"/>
</dbReference>
<feature type="region of interest" description="Disordered" evidence="2">
    <location>
        <begin position="1"/>
        <end position="49"/>
    </location>
</feature>
<feature type="coiled-coil region" evidence="1">
    <location>
        <begin position="143"/>
        <end position="170"/>
    </location>
</feature>
<organism evidence="3 4">
    <name type="scientific">Blyttiomyces helicus</name>
    <dbReference type="NCBI Taxonomy" id="388810"/>
    <lineage>
        <taxon>Eukaryota</taxon>
        <taxon>Fungi</taxon>
        <taxon>Fungi incertae sedis</taxon>
        <taxon>Chytridiomycota</taxon>
        <taxon>Chytridiomycota incertae sedis</taxon>
        <taxon>Chytridiomycetes</taxon>
        <taxon>Chytridiomycetes incertae sedis</taxon>
        <taxon>Blyttiomyces</taxon>
    </lineage>
</organism>
<name>A0A4P9WJ33_9FUNG</name>
<proteinExistence type="predicted"/>
<feature type="non-terminal residue" evidence="3">
    <location>
        <position position="1"/>
    </location>
</feature>
<feature type="compositionally biased region" description="Basic residues" evidence="2">
    <location>
        <begin position="1"/>
        <end position="14"/>
    </location>
</feature>
<feature type="compositionally biased region" description="Basic residues" evidence="2">
    <location>
        <begin position="22"/>
        <end position="31"/>
    </location>
</feature>
<keyword evidence="4" id="KW-1185">Reference proteome</keyword>
<gene>
    <name evidence="3" type="ORF">BDK51DRAFT_33609</name>
</gene>
<evidence type="ECO:0000256" key="1">
    <source>
        <dbReference type="SAM" id="Coils"/>
    </source>
</evidence>
<accession>A0A4P9WJ33</accession>
<keyword evidence="1" id="KW-0175">Coiled coil</keyword>
<evidence type="ECO:0000313" key="3">
    <source>
        <dbReference type="EMBL" id="RKO90606.1"/>
    </source>
</evidence>
<evidence type="ECO:0000313" key="4">
    <source>
        <dbReference type="Proteomes" id="UP000269721"/>
    </source>
</evidence>